<feature type="domain" description="HTH psq-type" evidence="3">
    <location>
        <begin position="1"/>
        <end position="57"/>
    </location>
</feature>
<evidence type="ECO:0000259" key="3">
    <source>
        <dbReference type="PROSITE" id="PS50960"/>
    </source>
</evidence>
<sequence length="597" mass="66270">MVRTYKKKTDRMKYDTKELNAALERIRDGEMSYGEASKRFGIPKSTLYNQMKTQTGPRMGRQTVLPKSLEDELCQYTLTISDMFYGLTPDALRSLAYELADKNNLKHPFDTEKRKAGKNWMYNYLQRYPQLSLRNPEPTSMARAIGFRKTEVDLFYKNLGDVLAKHKLAPSRIYNCDETGLSSAQKPQRVFAQKGKKQVGKIVSGERGETTTVLVCESASGNYIPPMFIFKRINMDPLLMKGSPPGSIGVASKTGWINSQLFVRWLSHFIQESGTSQQSPALLILDNHEAHMSIKAYELCRKHGVIMLSFPLTLPTSCSLLMSQVATMGKAINGFEATGIYPFNPNRFSAEDFAPVEAVMSFVANDEAAGPSAGGGQQTEDTEPTVPERSNDDEMAHAGSSGRTEEVITARQVSEAIVNDILDSVCCHNSGQAESAPQLVQEAGRKKTNVQFSVLDVSPLPRATPHSKGTKRRKTSHSTILTATPVKALLSDKAEARKKKESKSQSKSSKTIKGGKGKAPAKKSLLQLLNTSNRGSKPASMGHTEQTEEYFCMFCDEMYVDPPTEDWVMCDKCKSWAYEDCTDKQSGLGNYICDYCK</sequence>
<feature type="region of interest" description="Disordered" evidence="2">
    <location>
        <begin position="459"/>
        <end position="520"/>
    </location>
</feature>
<accession>A0A9Q1CQR6</accession>
<dbReference type="PANTHER" id="PTHR19303:SF74">
    <property type="entry name" value="POGO TRANSPOSABLE ELEMENT WITH KRAB DOMAIN"/>
    <property type="match status" value="1"/>
</dbReference>
<dbReference type="InterPro" id="IPR007889">
    <property type="entry name" value="HTH_Psq"/>
</dbReference>
<evidence type="ECO:0000313" key="4">
    <source>
        <dbReference type="EMBL" id="KAJ8049163.1"/>
    </source>
</evidence>
<dbReference type="GO" id="GO:0005634">
    <property type="term" value="C:nucleus"/>
    <property type="evidence" value="ECO:0007669"/>
    <property type="project" value="UniProtKB-SubCell"/>
</dbReference>
<dbReference type="GO" id="GO:0003677">
    <property type="term" value="F:DNA binding"/>
    <property type="evidence" value="ECO:0007669"/>
    <property type="project" value="UniProtKB-UniRule"/>
</dbReference>
<dbReference type="InterPro" id="IPR004875">
    <property type="entry name" value="DDE_SF_endonuclease_dom"/>
</dbReference>
<dbReference type="Proteomes" id="UP001152320">
    <property type="component" value="Chromosome 1"/>
</dbReference>
<comment type="caution">
    <text evidence="4">The sequence shown here is derived from an EMBL/GenBank/DDBJ whole genome shotgun (WGS) entry which is preliminary data.</text>
</comment>
<protein>
    <submittedName>
        <fullName evidence="4">Jerky protein-like-like</fullName>
    </submittedName>
</protein>
<reference evidence="4" key="1">
    <citation type="submission" date="2021-10" db="EMBL/GenBank/DDBJ databases">
        <title>Tropical sea cucumber genome reveals ecological adaptation and Cuvierian tubules defense mechanism.</title>
        <authorList>
            <person name="Chen T."/>
        </authorList>
    </citation>
    <scope>NUCLEOTIDE SEQUENCE</scope>
    <source>
        <strain evidence="4">Nanhai2018</strain>
        <tissue evidence="4">Muscle</tissue>
    </source>
</reference>
<dbReference type="AlphaFoldDB" id="A0A9Q1CQR6"/>
<keyword evidence="1" id="KW-0539">Nucleus</keyword>
<dbReference type="InterPro" id="IPR011011">
    <property type="entry name" value="Znf_FYVE_PHD"/>
</dbReference>
<dbReference type="EMBL" id="JAIZAY010000001">
    <property type="protein sequence ID" value="KAJ8049163.1"/>
    <property type="molecule type" value="Genomic_DNA"/>
</dbReference>
<evidence type="ECO:0000256" key="2">
    <source>
        <dbReference type="SAM" id="MobiDB-lite"/>
    </source>
</evidence>
<dbReference type="Pfam" id="PF05225">
    <property type="entry name" value="HTH_psq"/>
    <property type="match status" value="1"/>
</dbReference>
<gene>
    <name evidence="4" type="ORF">HOLleu_01779</name>
</gene>
<keyword evidence="1" id="KW-0238">DNA-binding</keyword>
<dbReference type="SUPFAM" id="SSF46689">
    <property type="entry name" value="Homeodomain-like"/>
    <property type="match status" value="1"/>
</dbReference>
<dbReference type="Pfam" id="PF03184">
    <property type="entry name" value="DDE_1"/>
    <property type="match status" value="1"/>
</dbReference>
<comment type="subcellular location">
    <subcellularLocation>
        <location evidence="1">Nucleus</location>
    </subcellularLocation>
</comment>
<evidence type="ECO:0000256" key="1">
    <source>
        <dbReference type="PROSITE-ProRule" id="PRU00320"/>
    </source>
</evidence>
<proteinExistence type="predicted"/>
<name>A0A9Q1CQR6_HOLLE</name>
<keyword evidence="5" id="KW-1185">Reference proteome</keyword>
<dbReference type="InterPro" id="IPR009057">
    <property type="entry name" value="Homeodomain-like_sf"/>
</dbReference>
<dbReference type="CDD" id="cd15517">
    <property type="entry name" value="PHD_TCF19_like"/>
    <property type="match status" value="1"/>
</dbReference>
<dbReference type="Gene3D" id="1.10.10.60">
    <property type="entry name" value="Homeodomain-like"/>
    <property type="match status" value="1"/>
</dbReference>
<dbReference type="SUPFAM" id="SSF57903">
    <property type="entry name" value="FYVE/PHD zinc finger"/>
    <property type="match status" value="1"/>
</dbReference>
<dbReference type="PANTHER" id="PTHR19303">
    <property type="entry name" value="TRANSPOSON"/>
    <property type="match status" value="1"/>
</dbReference>
<dbReference type="InterPro" id="IPR050863">
    <property type="entry name" value="CenT-Element_Derived"/>
</dbReference>
<evidence type="ECO:0000313" key="5">
    <source>
        <dbReference type="Proteomes" id="UP001152320"/>
    </source>
</evidence>
<dbReference type="PROSITE" id="PS50960">
    <property type="entry name" value="HTH_PSQ"/>
    <property type="match status" value="1"/>
</dbReference>
<feature type="DNA-binding region" description="H-T-H motif" evidence="1">
    <location>
        <begin position="33"/>
        <end position="53"/>
    </location>
</feature>
<dbReference type="OrthoDB" id="8191755at2759"/>
<feature type="region of interest" description="Disordered" evidence="2">
    <location>
        <begin position="367"/>
        <end position="406"/>
    </location>
</feature>
<organism evidence="4 5">
    <name type="scientific">Holothuria leucospilota</name>
    <name type="common">Black long sea cucumber</name>
    <name type="synonym">Mertensiothuria leucospilota</name>
    <dbReference type="NCBI Taxonomy" id="206669"/>
    <lineage>
        <taxon>Eukaryota</taxon>
        <taxon>Metazoa</taxon>
        <taxon>Echinodermata</taxon>
        <taxon>Eleutherozoa</taxon>
        <taxon>Echinozoa</taxon>
        <taxon>Holothuroidea</taxon>
        <taxon>Aspidochirotacea</taxon>
        <taxon>Aspidochirotida</taxon>
        <taxon>Holothuriidae</taxon>
        <taxon>Holothuria</taxon>
    </lineage>
</organism>